<evidence type="ECO:0000313" key="2">
    <source>
        <dbReference type="Proteomes" id="UP000037023"/>
    </source>
</evidence>
<dbReference type="AlphaFoldDB" id="A0A0L8LF23"/>
<gene>
    <name evidence="1" type="ORF">ADK34_00390</name>
</gene>
<protein>
    <submittedName>
        <fullName evidence="1">Uncharacterized protein</fullName>
    </submittedName>
</protein>
<dbReference type="RefSeq" id="WP_033200925.1">
    <property type="nucleotide sequence ID" value="NZ_LGUP01000001.1"/>
</dbReference>
<organism evidence="1 2">
    <name type="scientific">Streptomyces viridochromogenes</name>
    <dbReference type="NCBI Taxonomy" id="1938"/>
    <lineage>
        <taxon>Bacteria</taxon>
        <taxon>Bacillati</taxon>
        <taxon>Actinomycetota</taxon>
        <taxon>Actinomycetes</taxon>
        <taxon>Kitasatosporales</taxon>
        <taxon>Streptomycetaceae</taxon>
        <taxon>Streptomyces</taxon>
    </lineage>
</organism>
<reference evidence="1 2" key="1">
    <citation type="submission" date="2015-06" db="EMBL/GenBank/DDBJ databases">
        <authorList>
            <person name="Hoefler B.C."/>
            <person name="Straight P.D."/>
        </authorList>
    </citation>
    <scope>NUCLEOTIDE SEQUENCE [LARGE SCALE GENOMIC DNA]</scope>
    <source>
        <strain evidence="1 2">NRRL 3427</strain>
    </source>
</reference>
<sequence length="244" mass="26245">MTTAEEGRQQLDAVSVLNAKRTLLQLLARAGVWSGDAEELIGFVEAGAVALAYEEVGRGPWPAPEGKGEPYASGWLDGTRAVTDALGEVAERALRRAVAADPTADSPDERPPVGRTEVTRTKVAMTPLYLSFTDESDLDPEVTDQVLRAVLGTMSSRQRSRYAGRLTEFASTHRARLERLYAEYGPGSAIAIHGRYSLVHSPTSVAVLERLATAPAALHEEWDAAELPPAWLDGLTTAWGEPPA</sequence>
<dbReference type="OrthoDB" id="4321831at2"/>
<comment type="caution">
    <text evidence="1">The sequence shown here is derived from an EMBL/GenBank/DDBJ whole genome shotgun (WGS) entry which is preliminary data.</text>
</comment>
<evidence type="ECO:0000313" key="1">
    <source>
        <dbReference type="EMBL" id="KOG36727.1"/>
    </source>
</evidence>
<dbReference type="PATRIC" id="fig|1938.6.peg.86"/>
<proteinExistence type="predicted"/>
<dbReference type="EMBL" id="LGUP01000001">
    <property type="protein sequence ID" value="KOG36727.1"/>
    <property type="molecule type" value="Genomic_DNA"/>
</dbReference>
<dbReference type="Proteomes" id="UP000037023">
    <property type="component" value="Unassembled WGS sequence"/>
</dbReference>
<name>A0A0L8LF23_STRVR</name>
<accession>A0A0L8LF23</accession>